<evidence type="ECO:0000313" key="6">
    <source>
        <dbReference type="Proteomes" id="UP000596660"/>
    </source>
</evidence>
<evidence type="ECO:0000256" key="1">
    <source>
        <dbReference type="ARBA" id="ARBA00008068"/>
    </source>
</evidence>
<dbReference type="Pfam" id="PF23571">
    <property type="entry name" value="GH3_M"/>
    <property type="match status" value="1"/>
</dbReference>
<evidence type="ECO:0000259" key="3">
    <source>
        <dbReference type="Pfam" id="PF23571"/>
    </source>
</evidence>
<dbReference type="Pfam" id="PF03321">
    <property type="entry name" value="GH3"/>
    <property type="match status" value="1"/>
</dbReference>
<feature type="domain" description="GH3 C-terminal" evidence="4">
    <location>
        <begin position="212"/>
        <end position="282"/>
    </location>
</feature>
<keyword evidence="2" id="KW-0436">Ligase</keyword>
<reference evidence="5" key="2">
    <citation type="submission" date="2021-03" db="UniProtKB">
        <authorList>
            <consortium name="EnsemblPlants"/>
        </authorList>
    </citation>
    <scope>IDENTIFICATION</scope>
</reference>
<dbReference type="InterPro" id="IPR055377">
    <property type="entry name" value="GH3_M"/>
</dbReference>
<name>A0A803MG60_CHEQI</name>
<dbReference type="InterPro" id="IPR004993">
    <property type="entry name" value="GH3"/>
</dbReference>
<dbReference type="GO" id="GO:0016881">
    <property type="term" value="F:acid-amino acid ligase activity"/>
    <property type="evidence" value="ECO:0007669"/>
    <property type="project" value="TreeGrafter"/>
</dbReference>
<evidence type="ECO:0000313" key="5">
    <source>
        <dbReference type="EnsemblPlants" id="AUR62028962-RA:cds"/>
    </source>
</evidence>
<protein>
    <submittedName>
        <fullName evidence="5">Uncharacterized protein</fullName>
    </submittedName>
</protein>
<dbReference type="Proteomes" id="UP000596660">
    <property type="component" value="Unplaced"/>
</dbReference>
<proteinExistence type="inferred from homology"/>
<dbReference type="AlphaFoldDB" id="A0A803MG60"/>
<sequence>MYTQMLCGLYERNEVLCIRAIFASGLLRAIRFLQVHFSNLCHDINTSTSSSTITHLGLRACMDKIMRPDPELSEFINHVCEGENWEGIIRRIWPNTKYLDVIVTGAMAQYIPMLDYYSGGLHKVSYTIMPNMTYFECIPLDDNSTHRIVDFANVEVGKEYEIVVTTQSGLYRYKVGDVLYMTGFQNSTPQVKFVSRKNVLLNMDIDNTDEFELQNAIESASTLLKTFNARVVEYTSYANVKSIPGHYVMYLELLTNDTATEPDHEVLGQCSLAIEEALNSVY</sequence>
<dbReference type="GO" id="GO:0005737">
    <property type="term" value="C:cytoplasm"/>
    <property type="evidence" value="ECO:0007669"/>
    <property type="project" value="TreeGrafter"/>
</dbReference>
<organism evidence="5 6">
    <name type="scientific">Chenopodium quinoa</name>
    <name type="common">Quinoa</name>
    <dbReference type="NCBI Taxonomy" id="63459"/>
    <lineage>
        <taxon>Eukaryota</taxon>
        <taxon>Viridiplantae</taxon>
        <taxon>Streptophyta</taxon>
        <taxon>Embryophyta</taxon>
        <taxon>Tracheophyta</taxon>
        <taxon>Spermatophyta</taxon>
        <taxon>Magnoliopsida</taxon>
        <taxon>eudicotyledons</taxon>
        <taxon>Gunneridae</taxon>
        <taxon>Pentapetalae</taxon>
        <taxon>Caryophyllales</taxon>
        <taxon>Chenopodiaceae</taxon>
        <taxon>Chenopodioideae</taxon>
        <taxon>Atripliceae</taxon>
        <taxon>Chenopodium</taxon>
    </lineage>
</organism>
<dbReference type="PANTHER" id="PTHR31901:SF96">
    <property type="entry name" value="INDOLE-3-ACETIC ACID-AMIDO SYNTHETASE GH3.1-RELATED"/>
    <property type="match status" value="1"/>
</dbReference>
<reference evidence="5" key="1">
    <citation type="journal article" date="2017" name="Nature">
        <title>The genome of Chenopodium quinoa.</title>
        <authorList>
            <person name="Jarvis D.E."/>
            <person name="Ho Y.S."/>
            <person name="Lightfoot D.J."/>
            <person name="Schmoeckel S.M."/>
            <person name="Li B."/>
            <person name="Borm T.J.A."/>
            <person name="Ohyanagi H."/>
            <person name="Mineta K."/>
            <person name="Michell C.T."/>
            <person name="Saber N."/>
            <person name="Kharbatia N.M."/>
            <person name="Rupper R.R."/>
            <person name="Sharp A.R."/>
            <person name="Dally N."/>
            <person name="Boughton B.A."/>
            <person name="Woo Y.H."/>
            <person name="Gao G."/>
            <person name="Schijlen E.G.W.M."/>
            <person name="Guo X."/>
            <person name="Momin A.A."/>
            <person name="Negrao S."/>
            <person name="Al-Babili S."/>
            <person name="Gehring C."/>
            <person name="Roessner U."/>
            <person name="Jung C."/>
            <person name="Murphy K."/>
            <person name="Arold S.T."/>
            <person name="Gojobori T."/>
            <person name="van der Linden C.G."/>
            <person name="van Loo E.N."/>
            <person name="Jellen E.N."/>
            <person name="Maughan P.J."/>
            <person name="Tester M."/>
        </authorList>
    </citation>
    <scope>NUCLEOTIDE SEQUENCE [LARGE SCALE GENOMIC DNA]</scope>
    <source>
        <strain evidence="5">cv. PI 614886</strain>
    </source>
</reference>
<accession>A0A803MG60</accession>
<dbReference type="EnsemblPlants" id="AUR62028962-RA">
    <property type="protein sequence ID" value="AUR62028962-RA:cds"/>
    <property type="gene ID" value="AUR62028962"/>
</dbReference>
<evidence type="ECO:0000256" key="2">
    <source>
        <dbReference type="ARBA" id="ARBA00022598"/>
    </source>
</evidence>
<dbReference type="PANTHER" id="PTHR31901">
    <property type="entry name" value="GH3 DOMAIN-CONTAINING PROTEIN"/>
    <property type="match status" value="1"/>
</dbReference>
<dbReference type="InterPro" id="IPR055378">
    <property type="entry name" value="GH3_C"/>
</dbReference>
<keyword evidence="6" id="KW-1185">Reference proteome</keyword>
<evidence type="ECO:0000259" key="4">
    <source>
        <dbReference type="Pfam" id="PF23572"/>
    </source>
</evidence>
<feature type="domain" description="GH3 middle" evidence="3">
    <location>
        <begin position="126"/>
        <end position="196"/>
    </location>
</feature>
<dbReference type="Pfam" id="PF23572">
    <property type="entry name" value="GH3_C"/>
    <property type="match status" value="1"/>
</dbReference>
<comment type="similarity">
    <text evidence="1">Belongs to the IAA-amido conjugating enzyme family.</text>
</comment>
<dbReference type="Gramene" id="AUR62028962-RA">
    <property type="protein sequence ID" value="AUR62028962-RA:cds"/>
    <property type="gene ID" value="AUR62028962"/>
</dbReference>